<feature type="compositionally biased region" description="Low complexity" evidence="1">
    <location>
        <begin position="232"/>
        <end position="248"/>
    </location>
</feature>
<dbReference type="Pfam" id="PF00652">
    <property type="entry name" value="Ricin_B_lectin"/>
    <property type="match status" value="1"/>
</dbReference>
<gene>
    <name evidence="3" type="ORF">F7R91_34575</name>
</gene>
<feature type="region of interest" description="Disordered" evidence="1">
    <location>
        <begin position="1"/>
        <end position="118"/>
    </location>
</feature>
<dbReference type="InterPro" id="IPR035992">
    <property type="entry name" value="Ricin_B-like_lectins"/>
</dbReference>
<feature type="compositionally biased region" description="Polar residues" evidence="1">
    <location>
        <begin position="1"/>
        <end position="18"/>
    </location>
</feature>
<feature type="compositionally biased region" description="Basic and acidic residues" evidence="1">
    <location>
        <begin position="47"/>
        <end position="63"/>
    </location>
</feature>
<protein>
    <submittedName>
        <fullName evidence="3">Hydrolytic protein</fullName>
    </submittedName>
</protein>
<evidence type="ECO:0000259" key="2">
    <source>
        <dbReference type="SMART" id="SM00458"/>
    </source>
</evidence>
<feature type="compositionally biased region" description="Low complexity" evidence="1">
    <location>
        <begin position="19"/>
        <end position="40"/>
    </location>
</feature>
<dbReference type="Proteomes" id="UP000442707">
    <property type="component" value="Unassembled WGS sequence"/>
</dbReference>
<feature type="compositionally biased region" description="Acidic residues" evidence="1">
    <location>
        <begin position="76"/>
        <end position="89"/>
    </location>
</feature>
<feature type="compositionally biased region" description="Low complexity" evidence="1">
    <location>
        <begin position="95"/>
        <end position="118"/>
    </location>
</feature>
<reference evidence="3 4" key="1">
    <citation type="submission" date="2019-09" db="EMBL/GenBank/DDBJ databases">
        <title>Screening of Novel Bioactive Compounds from Soil-Associated.</title>
        <authorList>
            <person name="Zhao S."/>
        </authorList>
    </citation>
    <scope>NUCLEOTIDE SEQUENCE [LARGE SCALE GENOMIC DNA]</scope>
    <source>
        <strain evidence="3 4">HIT-DPA4</strain>
    </source>
</reference>
<dbReference type="SMART" id="SM00458">
    <property type="entry name" value="RICIN"/>
    <property type="match status" value="1"/>
</dbReference>
<sequence length="415" mass="41532">MTDTDNNQTLSALATAQNATDPSPAEPDAAPVPAADIAAALSEPDAGDPRRPMAPEERGERGKPVAADGEQPASEAETEAEPSTGEDSEKEAARKSSASDQDTSTTSEPATTTDSSAVTAVTGVAEAATAAAAATGSQPEEFSMPGLPRKAMLAGAAIAGTLLIAVPLLLTSTGDDKDSGAKRTVAEDGTVLALGGEPADAYGSAPPRAPGSGRPTEGSAEDSRVRSGAGAGASVKSSGSESGSPDGGNRASGSDSGARSTGVTRTQSGTTASGTSAGADKPTTSNEPVGQLLIGFASNRCIDVTDNTGADGTALQIWDCGGAANQRWQFYGDGTIRSMGKCMDVAWGSRENGAVVQLADCTGNPAQQFRLNSAHDLVNPQSDKCVDVKDQATGNGARLQLWSCSGAGDQKWKTG</sequence>
<proteinExistence type="predicted"/>
<keyword evidence="4" id="KW-1185">Reference proteome</keyword>
<feature type="compositionally biased region" description="Basic and acidic residues" evidence="1">
    <location>
        <begin position="174"/>
        <end position="186"/>
    </location>
</feature>
<feature type="domain" description="Ricin B lectin" evidence="2">
    <location>
        <begin position="289"/>
        <end position="415"/>
    </location>
</feature>
<dbReference type="EMBL" id="VZRB01000037">
    <property type="protein sequence ID" value="KAB1140864.1"/>
    <property type="molecule type" value="Genomic_DNA"/>
</dbReference>
<evidence type="ECO:0000313" key="3">
    <source>
        <dbReference type="EMBL" id="KAB1140864.1"/>
    </source>
</evidence>
<feature type="compositionally biased region" description="Low complexity" evidence="1">
    <location>
        <begin position="268"/>
        <end position="279"/>
    </location>
</feature>
<feature type="compositionally biased region" description="Polar residues" evidence="1">
    <location>
        <begin position="251"/>
        <end position="267"/>
    </location>
</feature>
<dbReference type="RefSeq" id="WP_150956284.1">
    <property type="nucleotide sequence ID" value="NZ_VZRB01000037.1"/>
</dbReference>
<organism evidence="3 4">
    <name type="scientific">Streptomyces luteolifulvus</name>
    <dbReference type="NCBI Taxonomy" id="2615112"/>
    <lineage>
        <taxon>Bacteria</taxon>
        <taxon>Bacillati</taxon>
        <taxon>Actinomycetota</taxon>
        <taxon>Actinomycetes</taxon>
        <taxon>Kitasatosporales</taxon>
        <taxon>Streptomycetaceae</taxon>
        <taxon>Streptomyces</taxon>
    </lineage>
</organism>
<evidence type="ECO:0000256" key="1">
    <source>
        <dbReference type="SAM" id="MobiDB-lite"/>
    </source>
</evidence>
<dbReference type="Gene3D" id="2.80.10.50">
    <property type="match status" value="2"/>
</dbReference>
<dbReference type="InterPro" id="IPR000772">
    <property type="entry name" value="Ricin_B_lectin"/>
</dbReference>
<name>A0A6H9UQI0_9ACTN</name>
<evidence type="ECO:0000313" key="4">
    <source>
        <dbReference type="Proteomes" id="UP000442707"/>
    </source>
</evidence>
<dbReference type="PROSITE" id="PS50231">
    <property type="entry name" value="RICIN_B_LECTIN"/>
    <property type="match status" value="1"/>
</dbReference>
<comment type="caution">
    <text evidence="3">The sequence shown here is derived from an EMBL/GenBank/DDBJ whole genome shotgun (WGS) entry which is preliminary data.</text>
</comment>
<dbReference type="AlphaFoldDB" id="A0A6H9UQI0"/>
<dbReference type="SUPFAM" id="SSF50370">
    <property type="entry name" value="Ricin B-like lectins"/>
    <property type="match status" value="1"/>
</dbReference>
<feature type="region of interest" description="Disordered" evidence="1">
    <location>
        <begin position="172"/>
        <end position="286"/>
    </location>
</feature>
<accession>A0A6H9UQI0</accession>